<organism evidence="1">
    <name type="scientific">bioreactor metagenome</name>
    <dbReference type="NCBI Taxonomy" id="1076179"/>
    <lineage>
        <taxon>unclassified sequences</taxon>
        <taxon>metagenomes</taxon>
        <taxon>ecological metagenomes</taxon>
    </lineage>
</organism>
<comment type="caution">
    <text evidence="1">The sequence shown here is derived from an EMBL/GenBank/DDBJ whole genome shotgun (WGS) entry which is preliminary data.</text>
</comment>
<accession>A0A645GT31</accession>
<evidence type="ECO:0008006" key="2">
    <source>
        <dbReference type="Google" id="ProtNLM"/>
    </source>
</evidence>
<reference evidence="1" key="1">
    <citation type="submission" date="2019-08" db="EMBL/GenBank/DDBJ databases">
        <authorList>
            <person name="Kucharzyk K."/>
            <person name="Murdoch R.W."/>
            <person name="Higgins S."/>
            <person name="Loffler F."/>
        </authorList>
    </citation>
    <scope>NUCLEOTIDE SEQUENCE</scope>
</reference>
<dbReference type="AlphaFoldDB" id="A0A645GT31"/>
<sequence length="175" mass="19550">MISIYSANIAFFIPLQIIKVKMKRSIPLAIIILLLAAACTNYKKIEVRSVKLNSFKLVSTSRASIELDYIINNPTGTTIILSSGEGIITKKGLDFAQLEVQKPDTLPPRSIKSGKLVFDAVLLDPISLLSMGLNISSWKAEDFHVNTKMVFRTTSGYKRTLRHKNIPLKDLINKF</sequence>
<dbReference type="EMBL" id="VSSQ01080822">
    <property type="protein sequence ID" value="MPN29915.1"/>
    <property type="molecule type" value="Genomic_DNA"/>
</dbReference>
<proteinExistence type="predicted"/>
<gene>
    <name evidence="1" type="ORF">SDC9_177370</name>
</gene>
<protein>
    <recommendedName>
        <fullName evidence="2">Late embryogenesis abundant protein LEA-2 subgroup domain-containing protein</fullName>
    </recommendedName>
</protein>
<name>A0A645GT31_9ZZZZ</name>
<evidence type="ECO:0000313" key="1">
    <source>
        <dbReference type="EMBL" id="MPN29915.1"/>
    </source>
</evidence>